<dbReference type="EMBL" id="JAYMRV010000002">
    <property type="protein sequence ID" value="MEM5421181.1"/>
    <property type="molecule type" value="Genomic_DNA"/>
</dbReference>
<gene>
    <name evidence="1" type="ORF">VSR73_08910</name>
</gene>
<organism evidence="1 2">
    <name type="scientific">Paraburkholderia ferrariae</name>
    <dbReference type="NCBI Taxonomy" id="386056"/>
    <lineage>
        <taxon>Bacteria</taxon>
        <taxon>Pseudomonadati</taxon>
        <taxon>Pseudomonadota</taxon>
        <taxon>Betaproteobacteria</taxon>
        <taxon>Burkholderiales</taxon>
        <taxon>Burkholderiaceae</taxon>
        <taxon>Paraburkholderia</taxon>
    </lineage>
</organism>
<dbReference type="InterPro" id="IPR036188">
    <property type="entry name" value="FAD/NAD-bd_sf"/>
</dbReference>
<protein>
    <submittedName>
        <fullName evidence="1">NAD(P)/FAD-dependent oxidoreductase</fullName>
        <ecNumber evidence="1">1.14.13.-</ecNumber>
    </submittedName>
</protein>
<dbReference type="Pfam" id="PF13738">
    <property type="entry name" value="Pyr_redox_3"/>
    <property type="match status" value="1"/>
</dbReference>
<name>A0ABU9RM81_9BURK</name>
<sequence>MKVKTIIVGTGFGGLATAIKLKLAGEQDFLLIERASGVGGVWRDNHYPGCACDVQSHLYSFSFALKPDWSREFASQPEIHAYLNNCVDRFGIRNRIVFNAEVTRMDWREDTGEWLVTTTQGNYRARFVAGAFGSLSDPDIPALRGLESFRGEVFHSATWNPAFRHAGKRAAVIGTGASAIQIVPAIQPEVSSLVLFQRTAPWVLPRHDEPIPAQRQNLYRRSKLAMKWNRLKIYTKRELFVFGFRNPALMRRTQKTALAHLHGAISSPELRAKLTPDYALGCKRILISNTYYPALAKKNVEVVNAGVRQVTETGVVDATGTLREVDFIVFGTGFKTKEPPFASYIFDAKGEALSSAWAGSPKAYLGTTIVGFPNLFLLHGPNTGLGHTSVIYMLEAQAEHIVKVIQFADRAGKRIIEPKRAAQAAFVDFLDSAMKGTVWTAGGCESWYLDKTGRNSSLWPSFTFTFAKRARHVSEDAYALRDARVPE</sequence>
<dbReference type="Gene3D" id="3.50.50.60">
    <property type="entry name" value="FAD/NAD(P)-binding domain"/>
    <property type="match status" value="2"/>
</dbReference>
<dbReference type="EC" id="1.14.13.-" evidence="1"/>
<dbReference type="PANTHER" id="PTHR42877">
    <property type="entry name" value="L-ORNITHINE N(5)-MONOOXYGENASE-RELATED"/>
    <property type="match status" value="1"/>
</dbReference>
<dbReference type="Proteomes" id="UP001489897">
    <property type="component" value="Unassembled WGS sequence"/>
</dbReference>
<dbReference type="GO" id="GO:0016491">
    <property type="term" value="F:oxidoreductase activity"/>
    <property type="evidence" value="ECO:0007669"/>
    <property type="project" value="UniProtKB-KW"/>
</dbReference>
<reference evidence="1 2" key="1">
    <citation type="submission" date="2024-01" db="EMBL/GenBank/DDBJ databases">
        <title>The diversity of rhizobia nodulating Mimosa spp. in eleven states of Brazil covering several biomes is determined by host plant, location, and edaphic factors.</title>
        <authorList>
            <person name="Rouws L."/>
            <person name="Barauna A."/>
            <person name="Beukes C."/>
            <person name="De Faria S.M."/>
            <person name="Gross E."/>
            <person name="Dos Reis Junior F.B."/>
            <person name="Simon M."/>
            <person name="Maluk M."/>
            <person name="Odee D.W."/>
            <person name="Kenicer G."/>
            <person name="Young J.P.W."/>
            <person name="Reis V.M."/>
            <person name="Zilli J."/>
            <person name="James E.K."/>
        </authorList>
    </citation>
    <scope>NUCLEOTIDE SEQUENCE [LARGE SCALE GENOMIC DNA]</scope>
    <source>
        <strain evidence="1 2">JPY167</strain>
    </source>
</reference>
<dbReference type="RefSeq" id="WP_342946504.1">
    <property type="nucleotide sequence ID" value="NZ_JAYMRV010000002.1"/>
</dbReference>
<proteinExistence type="predicted"/>
<evidence type="ECO:0000313" key="1">
    <source>
        <dbReference type="EMBL" id="MEM5421181.1"/>
    </source>
</evidence>
<accession>A0ABU9RM81</accession>
<keyword evidence="2" id="KW-1185">Reference proteome</keyword>
<dbReference type="SUPFAM" id="SSF51905">
    <property type="entry name" value="FAD/NAD(P)-binding domain"/>
    <property type="match status" value="2"/>
</dbReference>
<keyword evidence="1" id="KW-0560">Oxidoreductase</keyword>
<evidence type="ECO:0000313" key="2">
    <source>
        <dbReference type="Proteomes" id="UP001489897"/>
    </source>
</evidence>
<dbReference type="InterPro" id="IPR051209">
    <property type="entry name" value="FAD-bind_Monooxygenase_sf"/>
</dbReference>
<dbReference type="PANTHER" id="PTHR42877:SF4">
    <property type="entry name" value="FAD_NAD(P)-BINDING DOMAIN-CONTAINING PROTEIN-RELATED"/>
    <property type="match status" value="1"/>
</dbReference>
<comment type="caution">
    <text evidence="1">The sequence shown here is derived from an EMBL/GenBank/DDBJ whole genome shotgun (WGS) entry which is preliminary data.</text>
</comment>